<keyword evidence="1" id="KW-0732">Signal</keyword>
<accession>A0A1H7V284</accession>
<dbReference type="SUPFAM" id="SSF54427">
    <property type="entry name" value="NTF2-like"/>
    <property type="match status" value="2"/>
</dbReference>
<dbReference type="InterPro" id="IPR032710">
    <property type="entry name" value="NTF2-like_dom_sf"/>
</dbReference>
<reference evidence="3 4" key="1">
    <citation type="submission" date="2016-10" db="EMBL/GenBank/DDBJ databases">
        <authorList>
            <person name="de Groot N.N."/>
        </authorList>
    </citation>
    <scope>NUCLEOTIDE SEQUENCE [LARGE SCALE GENOMIC DNA]</scope>
    <source>
        <strain evidence="3 4">DSM 21039</strain>
    </source>
</reference>
<sequence>MKKILTNVLCVAFIFSGALKAFAQQPETATSGPLFDQLYRQDSLLFHYAQKDCNTQKVEEILTKDFVFYHDNGLDNPTTVQPLADFTNSIKKICMQGHLRRTIVPGSLQVFAVSGQEAIQTGVQHFYILPDNQPEQLVEISKFTRTWKKEGNAWKMARELDYQVTRPLPETAAAQQYTPAPYVPDNKALYDTIAGLDSIFFETYNTCNLEKMQDMIADDLEFYHDRNGLLASKAGMLESTKKYICNKVQREIMKGSIEVYSINGYGAVEIGYHRFHNLVEGSTSHASKFITLWKRNNGHWQMSRIISLH</sequence>
<dbReference type="InterPro" id="IPR027843">
    <property type="entry name" value="DUF4440"/>
</dbReference>
<evidence type="ECO:0000313" key="4">
    <source>
        <dbReference type="Proteomes" id="UP000198984"/>
    </source>
</evidence>
<dbReference type="Proteomes" id="UP000198984">
    <property type="component" value="Unassembled WGS sequence"/>
</dbReference>
<dbReference type="STRING" id="573321.SAMN04488505_103189"/>
<evidence type="ECO:0000256" key="1">
    <source>
        <dbReference type="SAM" id="SignalP"/>
    </source>
</evidence>
<dbReference type="RefSeq" id="WP_089912531.1">
    <property type="nucleotide sequence ID" value="NZ_FOBB01000003.1"/>
</dbReference>
<gene>
    <name evidence="3" type="ORF">SAMN04488505_103189</name>
</gene>
<proteinExistence type="predicted"/>
<evidence type="ECO:0000259" key="2">
    <source>
        <dbReference type="Pfam" id="PF14534"/>
    </source>
</evidence>
<dbReference type="Gene3D" id="3.10.450.50">
    <property type="match status" value="2"/>
</dbReference>
<dbReference type="EMBL" id="FOBB01000003">
    <property type="protein sequence ID" value="SEM03280.1"/>
    <property type="molecule type" value="Genomic_DNA"/>
</dbReference>
<feature type="chain" id="PRO_5011576636" description="DUF4440 domain-containing protein" evidence="1">
    <location>
        <begin position="24"/>
        <end position="309"/>
    </location>
</feature>
<organism evidence="3 4">
    <name type="scientific">Chitinophaga rupis</name>
    <dbReference type="NCBI Taxonomy" id="573321"/>
    <lineage>
        <taxon>Bacteria</taxon>
        <taxon>Pseudomonadati</taxon>
        <taxon>Bacteroidota</taxon>
        <taxon>Chitinophagia</taxon>
        <taxon>Chitinophagales</taxon>
        <taxon>Chitinophagaceae</taxon>
        <taxon>Chitinophaga</taxon>
    </lineage>
</organism>
<dbReference type="AlphaFoldDB" id="A0A1H7V284"/>
<protein>
    <recommendedName>
        <fullName evidence="2">DUF4440 domain-containing protein</fullName>
    </recommendedName>
</protein>
<dbReference type="Pfam" id="PF14534">
    <property type="entry name" value="DUF4440"/>
    <property type="match status" value="2"/>
</dbReference>
<keyword evidence="4" id="KW-1185">Reference proteome</keyword>
<feature type="signal peptide" evidence="1">
    <location>
        <begin position="1"/>
        <end position="23"/>
    </location>
</feature>
<feature type="domain" description="DUF4440" evidence="2">
    <location>
        <begin position="49"/>
        <end position="156"/>
    </location>
</feature>
<dbReference type="OrthoDB" id="1357763at2"/>
<feature type="domain" description="DUF4440" evidence="2">
    <location>
        <begin position="193"/>
        <end position="302"/>
    </location>
</feature>
<evidence type="ECO:0000313" key="3">
    <source>
        <dbReference type="EMBL" id="SEM03280.1"/>
    </source>
</evidence>
<name>A0A1H7V284_9BACT</name>